<keyword evidence="1" id="KW-0813">Transport</keyword>
<dbReference type="Gene3D" id="3.40.30.10">
    <property type="entry name" value="Glutaredoxin"/>
    <property type="match status" value="1"/>
</dbReference>
<dbReference type="InterPro" id="IPR008554">
    <property type="entry name" value="Glutaredoxin-like"/>
</dbReference>
<accession>A0ABR2YLQ4</accession>
<feature type="compositionally biased region" description="Basic and acidic residues" evidence="2">
    <location>
        <begin position="70"/>
        <end position="89"/>
    </location>
</feature>
<feature type="region of interest" description="Disordered" evidence="2">
    <location>
        <begin position="57"/>
        <end position="89"/>
    </location>
</feature>
<sequence>MQNRHTVQAFSEHCDSQQHNTAAAKAVLIRDITTEPAWWEAYSLTIPVLTFADADGSNEVKVPRPSPRMSTDRLGQHLEKALESKEQEP</sequence>
<gene>
    <name evidence="3" type="ORF">WJX75_008971</name>
</gene>
<evidence type="ECO:0000313" key="3">
    <source>
        <dbReference type="EMBL" id="KAK9907738.1"/>
    </source>
</evidence>
<reference evidence="3 4" key="1">
    <citation type="journal article" date="2024" name="Nat. Commun.">
        <title>Phylogenomics reveals the evolutionary origins of lichenization in chlorophyte algae.</title>
        <authorList>
            <person name="Puginier C."/>
            <person name="Libourel C."/>
            <person name="Otte J."/>
            <person name="Skaloud P."/>
            <person name="Haon M."/>
            <person name="Grisel S."/>
            <person name="Petersen M."/>
            <person name="Berrin J.G."/>
            <person name="Delaux P.M."/>
            <person name="Dal Grande F."/>
            <person name="Keller J."/>
        </authorList>
    </citation>
    <scope>NUCLEOTIDE SEQUENCE [LARGE SCALE GENOMIC DNA]</scope>
    <source>
        <strain evidence="3 4">SAG 216-7</strain>
    </source>
</reference>
<evidence type="ECO:0000256" key="2">
    <source>
        <dbReference type="SAM" id="MobiDB-lite"/>
    </source>
</evidence>
<organism evidence="3 4">
    <name type="scientific">Coccomyxa subellipsoidea</name>
    <dbReference type="NCBI Taxonomy" id="248742"/>
    <lineage>
        <taxon>Eukaryota</taxon>
        <taxon>Viridiplantae</taxon>
        <taxon>Chlorophyta</taxon>
        <taxon>core chlorophytes</taxon>
        <taxon>Trebouxiophyceae</taxon>
        <taxon>Trebouxiophyceae incertae sedis</taxon>
        <taxon>Coccomyxaceae</taxon>
        <taxon>Coccomyxa</taxon>
    </lineage>
</organism>
<evidence type="ECO:0000256" key="1">
    <source>
        <dbReference type="RuleBase" id="RU363082"/>
    </source>
</evidence>
<comment type="caution">
    <text evidence="3">The sequence shown here is derived from an EMBL/GenBank/DDBJ whole genome shotgun (WGS) entry which is preliminary data.</text>
</comment>
<dbReference type="EMBL" id="JALJOT010000009">
    <property type="protein sequence ID" value="KAK9907738.1"/>
    <property type="molecule type" value="Genomic_DNA"/>
</dbReference>
<dbReference type="Pfam" id="PF05768">
    <property type="entry name" value="Glrx-like"/>
    <property type="match status" value="1"/>
</dbReference>
<dbReference type="Proteomes" id="UP001491310">
    <property type="component" value="Unassembled WGS sequence"/>
</dbReference>
<name>A0ABR2YLQ4_9CHLO</name>
<comment type="similarity">
    <text evidence="1">Belongs to the glutaredoxin family.</text>
</comment>
<proteinExistence type="inferred from homology"/>
<keyword evidence="4" id="KW-1185">Reference proteome</keyword>
<protein>
    <recommendedName>
        <fullName evidence="1">Glutaredoxin-like protein</fullName>
    </recommendedName>
</protein>
<evidence type="ECO:0000313" key="4">
    <source>
        <dbReference type="Proteomes" id="UP001491310"/>
    </source>
</evidence>
<keyword evidence="1" id="KW-0249">Electron transport</keyword>